<protein>
    <submittedName>
        <fullName evidence="2">Uncharacterized protein</fullName>
    </submittedName>
</protein>
<evidence type="ECO:0000313" key="2">
    <source>
        <dbReference type="EMBL" id="KAG6530067.1"/>
    </source>
</evidence>
<gene>
    <name evidence="2" type="ORF">ZIOFF_012288</name>
</gene>
<keyword evidence="3" id="KW-1185">Reference proteome</keyword>
<accession>A0A8J5HZS7</accession>
<feature type="compositionally biased region" description="Basic residues" evidence="1">
    <location>
        <begin position="95"/>
        <end position="107"/>
    </location>
</feature>
<evidence type="ECO:0000256" key="1">
    <source>
        <dbReference type="SAM" id="MobiDB-lite"/>
    </source>
</evidence>
<organism evidence="2 3">
    <name type="scientific">Zingiber officinale</name>
    <name type="common">Ginger</name>
    <name type="synonym">Amomum zingiber</name>
    <dbReference type="NCBI Taxonomy" id="94328"/>
    <lineage>
        <taxon>Eukaryota</taxon>
        <taxon>Viridiplantae</taxon>
        <taxon>Streptophyta</taxon>
        <taxon>Embryophyta</taxon>
        <taxon>Tracheophyta</taxon>
        <taxon>Spermatophyta</taxon>
        <taxon>Magnoliopsida</taxon>
        <taxon>Liliopsida</taxon>
        <taxon>Zingiberales</taxon>
        <taxon>Zingiberaceae</taxon>
        <taxon>Zingiber</taxon>
    </lineage>
</organism>
<dbReference type="Proteomes" id="UP000734854">
    <property type="component" value="Unassembled WGS sequence"/>
</dbReference>
<dbReference type="AlphaFoldDB" id="A0A8J5HZS7"/>
<evidence type="ECO:0000313" key="3">
    <source>
        <dbReference type="Proteomes" id="UP000734854"/>
    </source>
</evidence>
<sequence length="107" mass="11838">MTLHPPRRLTLRLLFAASYSPPRLSAIFSVSSSSPRISVIFAASSSTPPRLSVIFAASSSPTSPLSASHQRLYYETVGAVQAAWTRKSKSEAAKRRNRKSWKQRTDM</sequence>
<comment type="caution">
    <text evidence="2">The sequence shown here is derived from an EMBL/GenBank/DDBJ whole genome shotgun (WGS) entry which is preliminary data.</text>
</comment>
<reference evidence="2 3" key="1">
    <citation type="submission" date="2020-08" db="EMBL/GenBank/DDBJ databases">
        <title>Plant Genome Project.</title>
        <authorList>
            <person name="Zhang R.-G."/>
        </authorList>
    </citation>
    <scope>NUCLEOTIDE SEQUENCE [LARGE SCALE GENOMIC DNA]</scope>
    <source>
        <tissue evidence="2">Rhizome</tissue>
    </source>
</reference>
<name>A0A8J5HZS7_ZINOF</name>
<feature type="region of interest" description="Disordered" evidence="1">
    <location>
        <begin position="85"/>
        <end position="107"/>
    </location>
</feature>
<dbReference type="EMBL" id="JACMSC010000003">
    <property type="protein sequence ID" value="KAG6530067.1"/>
    <property type="molecule type" value="Genomic_DNA"/>
</dbReference>
<proteinExistence type="predicted"/>